<keyword evidence="3" id="KW-1185">Reference proteome</keyword>
<keyword evidence="2" id="KW-0418">Kinase</keyword>
<evidence type="ECO:0000313" key="3">
    <source>
        <dbReference type="Proteomes" id="UP000530424"/>
    </source>
</evidence>
<name>A0A853C8K6_9ACTN</name>
<evidence type="ECO:0000259" key="1">
    <source>
        <dbReference type="Pfam" id="PF01636"/>
    </source>
</evidence>
<evidence type="ECO:0000313" key="2">
    <source>
        <dbReference type="EMBL" id="NYJ03356.1"/>
    </source>
</evidence>
<sequence>MTRRDLVMNFISLFNGLKHAMTVTIGGPPMNPTTPAPAGPTVSCDATIDPARRAAVEQALARLTPELGLARAVWSATEIPGGAANANFRVTTGDQRFVLRIADPNGARFGMDRGCGFAAHRAAADLLIAPPLRAAVAPDGHCLTDLVDGRSASAADLADDALLAEVGRLLARLHSSPVRIGRWSVIDATLSYVDIARSEGLTVADDTPLLIEALERTRGVFAGLPAGEVLCHNDLVPQNLIIGPEGVTLVDWEYGGMAYGDFDLGNLAMNADLSDGQVDHLMRSYLGRPATDAELARVRLMALVAALREYFWAVVADPVLNYDIEHHGVDYLGWGHRHLLKARAVVDSPELDRLLRAAAAS</sequence>
<accession>A0A853C8K6</accession>
<proteinExistence type="predicted"/>
<keyword evidence="2" id="KW-0808">Transferase</keyword>
<organism evidence="2 3">
    <name type="scientific">Nocardioides thalensis</name>
    <dbReference type="NCBI Taxonomy" id="1914755"/>
    <lineage>
        <taxon>Bacteria</taxon>
        <taxon>Bacillati</taxon>
        <taxon>Actinomycetota</taxon>
        <taxon>Actinomycetes</taxon>
        <taxon>Propionibacteriales</taxon>
        <taxon>Nocardioidaceae</taxon>
        <taxon>Nocardioides</taxon>
    </lineage>
</organism>
<dbReference type="InterPro" id="IPR011009">
    <property type="entry name" value="Kinase-like_dom_sf"/>
</dbReference>
<dbReference type="Gene3D" id="3.90.1200.10">
    <property type="match status" value="1"/>
</dbReference>
<dbReference type="EMBL" id="JACCFP010000001">
    <property type="protein sequence ID" value="NYJ03356.1"/>
    <property type="molecule type" value="Genomic_DNA"/>
</dbReference>
<protein>
    <submittedName>
        <fullName evidence="2">Thiamine kinase-like enzyme</fullName>
    </submittedName>
</protein>
<reference evidence="2 3" key="1">
    <citation type="submission" date="2020-07" db="EMBL/GenBank/DDBJ databases">
        <title>Sequencing the genomes of 1000 actinobacteria strains.</title>
        <authorList>
            <person name="Klenk H.-P."/>
        </authorList>
    </citation>
    <scope>NUCLEOTIDE SEQUENCE [LARGE SCALE GENOMIC DNA]</scope>
    <source>
        <strain evidence="2 3">DSM 103833</strain>
    </source>
</reference>
<dbReference type="GO" id="GO:0006646">
    <property type="term" value="P:phosphatidylethanolamine biosynthetic process"/>
    <property type="evidence" value="ECO:0007669"/>
    <property type="project" value="TreeGrafter"/>
</dbReference>
<dbReference type="GO" id="GO:0005737">
    <property type="term" value="C:cytoplasm"/>
    <property type="evidence" value="ECO:0007669"/>
    <property type="project" value="TreeGrafter"/>
</dbReference>
<dbReference type="Gene3D" id="3.30.200.20">
    <property type="entry name" value="Phosphorylase Kinase, domain 1"/>
    <property type="match status" value="1"/>
</dbReference>
<dbReference type="InterPro" id="IPR002575">
    <property type="entry name" value="Aminoglycoside_PTrfase"/>
</dbReference>
<dbReference type="GO" id="GO:0004305">
    <property type="term" value="F:ethanolamine kinase activity"/>
    <property type="evidence" value="ECO:0007669"/>
    <property type="project" value="TreeGrafter"/>
</dbReference>
<dbReference type="AlphaFoldDB" id="A0A853C8K6"/>
<dbReference type="Proteomes" id="UP000530424">
    <property type="component" value="Unassembled WGS sequence"/>
</dbReference>
<dbReference type="PANTHER" id="PTHR22603">
    <property type="entry name" value="CHOLINE/ETHANOALAMINE KINASE"/>
    <property type="match status" value="1"/>
</dbReference>
<dbReference type="Pfam" id="PF01636">
    <property type="entry name" value="APH"/>
    <property type="match status" value="1"/>
</dbReference>
<feature type="domain" description="Aminoglycoside phosphotransferase" evidence="1">
    <location>
        <begin position="76"/>
        <end position="290"/>
    </location>
</feature>
<gene>
    <name evidence="2" type="ORF">HNR19_004054</name>
</gene>
<comment type="caution">
    <text evidence="2">The sequence shown here is derived from an EMBL/GenBank/DDBJ whole genome shotgun (WGS) entry which is preliminary data.</text>
</comment>
<dbReference type="RefSeq" id="WP_179669641.1">
    <property type="nucleotide sequence ID" value="NZ_JACCFP010000001.1"/>
</dbReference>
<dbReference type="SUPFAM" id="SSF56112">
    <property type="entry name" value="Protein kinase-like (PK-like)"/>
    <property type="match status" value="1"/>
</dbReference>
<dbReference type="PANTHER" id="PTHR22603:SF66">
    <property type="entry name" value="ETHANOLAMINE KINASE"/>
    <property type="match status" value="1"/>
</dbReference>